<dbReference type="PANTHER" id="PTHR11757">
    <property type="entry name" value="PROTEASE FAMILY S9A OLIGOPEPTIDASE"/>
    <property type="match status" value="1"/>
</dbReference>
<keyword evidence="10" id="KW-0496">Mitochondrion</keyword>
<dbReference type="EC" id="3.4.21.-" evidence="6"/>
<reference evidence="9 11" key="1">
    <citation type="submission" date="2015-02" db="EMBL/GenBank/DDBJ databases">
        <authorList>
            <person name="Chooi Y.-H."/>
        </authorList>
    </citation>
    <scope>NUCLEOTIDE SEQUENCE [LARGE SCALE GENOMIC DNA]</scope>
    <source>
        <strain evidence="9">E3</strain>
    </source>
</reference>
<dbReference type="Gene3D" id="3.40.50.1820">
    <property type="entry name" value="alpha/beta hydrolase"/>
    <property type="match status" value="2"/>
</dbReference>
<dbReference type="PRINTS" id="PR00862">
    <property type="entry name" value="PROLIGOPTASE"/>
</dbReference>
<evidence type="ECO:0000256" key="3">
    <source>
        <dbReference type="ARBA" id="ARBA00022801"/>
    </source>
</evidence>
<dbReference type="OMA" id="NGYWYIT"/>
<accession>A0A0G4J8V7</accession>
<comment type="function">
    <text evidence="5">Serine peptidase whose precise substrate specificity remains unclear. Does not cleave peptides after a arginine or lysine residue. Regulates trans-Golgi network morphology and sorting by regulating the membrane binding of the AP-1 complex. May play a role in the regulation of synaptic vesicle exocytosis.</text>
</comment>
<dbReference type="InterPro" id="IPR023302">
    <property type="entry name" value="Pept_S9A_N"/>
</dbReference>
<evidence type="ECO:0000259" key="7">
    <source>
        <dbReference type="Pfam" id="PF00326"/>
    </source>
</evidence>
<sequence>MAFRRATRRRRVLNPLHAVRVENRRFRKFRRQALPDAAARAFLMDAEKIANAVVDVSLPPMDGCNGRMQYSFEGSLVRRFDAATGRETVVVNGDCELMEISAAYRPVMRSLTASDDGRFVAFTVSVTDDPDHLDAFVKDTTTGAIASDRLPAASGNVVWLAGRSSVVYANVDSLLRPARVMHHAIADGPVVCPGRAVYEETDPEFVVNVNRTKDARYVVVTSASKMACESWIAAADDPELDLQCVRKREPNLDYFVEHVNGYLYMITNADGATDYKLVRAPIRNLESWSDVFVPPVGTVIEDAEYFADSIILYVREEGVPRVLSVSVPDRDSHVSVHHVSLPADWVGAITPVPNKSVSASSVRFTFQSTLIPEAVLEYNWQLLRLKEISRQTAAEKLLSQFHTEVVSATARDGARVPITVTKPRHSRNDRRLPTIAVVYGAYGEPLDPEFSLRYASALLQGFAVAFCHVRGGGDLGRNWYAAGRGVRKQNTFSDFIACAEYLIESGLTSPDLLCARVLDSPFVDVLTPMLNPSSSPLAFQERNEWGNPSDKSVLDYISSYSPFQNIKKQGYPNILISASAHDSRVPLDSILKYMQRLRDHQTNPGALLLMRIWDDRGHVEHSDAHVQLADDADEFAFIAAALSSG</sequence>
<dbReference type="InterPro" id="IPR002470">
    <property type="entry name" value="Peptidase_S9A"/>
</dbReference>
<evidence type="ECO:0000256" key="1">
    <source>
        <dbReference type="ARBA" id="ARBA00005228"/>
    </source>
</evidence>
<evidence type="ECO:0000313" key="11">
    <source>
        <dbReference type="Proteomes" id="UP000039324"/>
    </source>
</evidence>
<name>A0A0G4J8V7_PLABS</name>
<proteinExistence type="inferred from homology"/>
<dbReference type="Pfam" id="PF02897">
    <property type="entry name" value="Peptidase_S9_N"/>
    <property type="match status" value="1"/>
</dbReference>
<evidence type="ECO:0000256" key="5">
    <source>
        <dbReference type="ARBA" id="ARBA00045448"/>
    </source>
</evidence>
<geneLocation type="mitochondrion" evidence="10"/>
<keyword evidence="11" id="KW-1185">Reference proteome</keyword>
<feature type="domain" description="Peptidase S9 prolyl oligopeptidase catalytic" evidence="7">
    <location>
        <begin position="517"/>
        <end position="643"/>
    </location>
</feature>
<gene>
    <name evidence="9" type="ORF">PBRA_003416</name>
    <name evidence="10" type="ORF">PLBR_LOCUS6978</name>
</gene>
<dbReference type="OrthoDB" id="248387at2759"/>
<dbReference type="GO" id="GO:0004252">
    <property type="term" value="F:serine-type endopeptidase activity"/>
    <property type="evidence" value="ECO:0007669"/>
    <property type="project" value="UniProtKB-UniRule"/>
</dbReference>
<keyword evidence="3 6" id="KW-0378">Hydrolase</keyword>
<dbReference type="Gene3D" id="2.130.10.120">
    <property type="entry name" value="Prolyl oligopeptidase, N-terminal domain"/>
    <property type="match status" value="1"/>
</dbReference>
<dbReference type="EMBL" id="CDSF01000155">
    <property type="protein sequence ID" value="CEP03809.1"/>
    <property type="molecule type" value="Genomic_DNA"/>
</dbReference>
<dbReference type="InterPro" id="IPR029058">
    <property type="entry name" value="AB_hydrolase_fold"/>
</dbReference>
<evidence type="ECO:0000313" key="10">
    <source>
        <dbReference type="EMBL" id="SPQ99763.1"/>
    </source>
</evidence>
<dbReference type="PANTHER" id="PTHR11757:SF19">
    <property type="entry name" value="PROLYL ENDOPEPTIDASE-LIKE"/>
    <property type="match status" value="1"/>
</dbReference>
<dbReference type="InterPro" id="IPR051543">
    <property type="entry name" value="Serine_Peptidase_S9A"/>
</dbReference>
<dbReference type="InterPro" id="IPR001375">
    <property type="entry name" value="Peptidase_S9_cat"/>
</dbReference>
<dbReference type="Proteomes" id="UP000290189">
    <property type="component" value="Unassembled WGS sequence"/>
</dbReference>
<dbReference type="GO" id="GO:0006508">
    <property type="term" value="P:proteolysis"/>
    <property type="evidence" value="ECO:0007669"/>
    <property type="project" value="UniProtKB-KW"/>
</dbReference>
<organism evidence="9 11">
    <name type="scientific">Plasmodiophora brassicae</name>
    <name type="common">Clubroot disease agent</name>
    <dbReference type="NCBI Taxonomy" id="37360"/>
    <lineage>
        <taxon>Eukaryota</taxon>
        <taxon>Sar</taxon>
        <taxon>Rhizaria</taxon>
        <taxon>Endomyxa</taxon>
        <taxon>Phytomyxea</taxon>
        <taxon>Plasmodiophorida</taxon>
        <taxon>Plasmodiophoridae</taxon>
        <taxon>Plasmodiophora</taxon>
    </lineage>
</organism>
<dbReference type="Pfam" id="PF00326">
    <property type="entry name" value="Peptidase_S9"/>
    <property type="match status" value="2"/>
</dbReference>
<dbReference type="EMBL" id="OVEO01000012">
    <property type="protein sequence ID" value="SPQ99763.1"/>
    <property type="molecule type" value="Genomic_DNA"/>
</dbReference>
<dbReference type="AlphaFoldDB" id="A0A0G4J8V7"/>
<evidence type="ECO:0000256" key="2">
    <source>
        <dbReference type="ARBA" id="ARBA00022670"/>
    </source>
</evidence>
<comment type="similarity">
    <text evidence="1 6">Belongs to the peptidase S9A family.</text>
</comment>
<evidence type="ECO:0000313" key="9">
    <source>
        <dbReference type="EMBL" id="CEP03809.1"/>
    </source>
</evidence>
<keyword evidence="4 6" id="KW-0720">Serine protease</keyword>
<reference evidence="10 12" key="2">
    <citation type="submission" date="2018-03" db="EMBL/GenBank/DDBJ databases">
        <authorList>
            <person name="Fogelqvist J."/>
        </authorList>
    </citation>
    <scope>NUCLEOTIDE SEQUENCE [LARGE SCALE GENOMIC DNA]</scope>
</reference>
<evidence type="ECO:0000256" key="4">
    <source>
        <dbReference type="ARBA" id="ARBA00022825"/>
    </source>
</evidence>
<dbReference type="SUPFAM" id="SSF53474">
    <property type="entry name" value="alpha/beta-Hydrolases"/>
    <property type="match status" value="1"/>
</dbReference>
<feature type="domain" description="Peptidase S9 prolyl oligopeptidase catalytic" evidence="7">
    <location>
        <begin position="449"/>
        <end position="515"/>
    </location>
</feature>
<protein>
    <recommendedName>
        <fullName evidence="6">Prolyl endopeptidase</fullName>
        <ecNumber evidence="6">3.4.21.-</ecNumber>
    </recommendedName>
</protein>
<keyword evidence="2 6" id="KW-0645">Protease</keyword>
<evidence type="ECO:0000259" key="8">
    <source>
        <dbReference type="Pfam" id="PF02897"/>
    </source>
</evidence>
<dbReference type="SUPFAM" id="SSF50993">
    <property type="entry name" value="Peptidase/esterase 'gauge' domain"/>
    <property type="match status" value="1"/>
</dbReference>
<feature type="domain" description="Peptidase S9A N-terminal" evidence="8">
    <location>
        <begin position="108"/>
        <end position="380"/>
    </location>
</feature>
<evidence type="ECO:0000313" key="12">
    <source>
        <dbReference type="Proteomes" id="UP000290189"/>
    </source>
</evidence>
<evidence type="ECO:0000256" key="6">
    <source>
        <dbReference type="RuleBase" id="RU368024"/>
    </source>
</evidence>
<dbReference type="Proteomes" id="UP000039324">
    <property type="component" value="Unassembled WGS sequence"/>
</dbReference>